<protein>
    <submittedName>
        <fullName evidence="2">Uncharacterized protein</fullName>
    </submittedName>
</protein>
<keyword evidence="1" id="KW-0175">Coiled coil</keyword>
<keyword evidence="3" id="KW-1185">Reference proteome</keyword>
<gene>
    <name evidence="2" type="ORF">MGAL_10B014431</name>
</gene>
<evidence type="ECO:0000313" key="3">
    <source>
        <dbReference type="Proteomes" id="UP000596742"/>
    </source>
</evidence>
<dbReference type="Proteomes" id="UP000596742">
    <property type="component" value="Unassembled WGS sequence"/>
</dbReference>
<comment type="caution">
    <text evidence="2">The sequence shown here is derived from an EMBL/GenBank/DDBJ whole genome shotgun (WGS) entry which is preliminary data.</text>
</comment>
<dbReference type="AlphaFoldDB" id="A0A8B6H3Y9"/>
<proteinExistence type="predicted"/>
<accession>A0A8B6H3Y9</accession>
<feature type="coiled-coil region" evidence="1">
    <location>
        <begin position="1"/>
        <end position="46"/>
    </location>
</feature>
<organism evidence="2 3">
    <name type="scientific">Mytilus galloprovincialis</name>
    <name type="common">Mediterranean mussel</name>
    <dbReference type="NCBI Taxonomy" id="29158"/>
    <lineage>
        <taxon>Eukaryota</taxon>
        <taxon>Metazoa</taxon>
        <taxon>Spiralia</taxon>
        <taxon>Lophotrochozoa</taxon>
        <taxon>Mollusca</taxon>
        <taxon>Bivalvia</taxon>
        <taxon>Autobranchia</taxon>
        <taxon>Pteriomorphia</taxon>
        <taxon>Mytilida</taxon>
        <taxon>Mytiloidea</taxon>
        <taxon>Mytilidae</taxon>
        <taxon>Mytilinae</taxon>
        <taxon>Mytilus</taxon>
    </lineage>
</organism>
<sequence length="65" mass="7948">MEKTIEREDELKLKQTELERRERLEMEKTKEKEDELKIKQAELETRERLEIVKMKIETVKGESNT</sequence>
<evidence type="ECO:0000256" key="1">
    <source>
        <dbReference type="SAM" id="Coils"/>
    </source>
</evidence>
<evidence type="ECO:0000313" key="2">
    <source>
        <dbReference type="EMBL" id="VDI73193.1"/>
    </source>
</evidence>
<dbReference type="EMBL" id="UYJE01009402">
    <property type="protein sequence ID" value="VDI73193.1"/>
    <property type="molecule type" value="Genomic_DNA"/>
</dbReference>
<name>A0A8B6H3Y9_MYTGA</name>
<reference evidence="2" key="1">
    <citation type="submission" date="2018-11" db="EMBL/GenBank/DDBJ databases">
        <authorList>
            <person name="Alioto T."/>
            <person name="Alioto T."/>
        </authorList>
    </citation>
    <scope>NUCLEOTIDE SEQUENCE</scope>
</reference>